<dbReference type="InterPro" id="IPR016956">
    <property type="entry name" value="YdjM"/>
</dbReference>
<keyword evidence="1" id="KW-1133">Transmembrane helix</keyword>
<evidence type="ECO:0000313" key="2">
    <source>
        <dbReference type="EMBL" id="UOQ84102.1"/>
    </source>
</evidence>
<keyword evidence="3" id="KW-1185">Reference proteome</keyword>
<dbReference type="EMBL" id="CP095071">
    <property type="protein sequence ID" value="UOQ84102.1"/>
    <property type="molecule type" value="Genomic_DNA"/>
</dbReference>
<accession>A0ABY4GIL4</accession>
<dbReference type="InterPro" id="IPR007404">
    <property type="entry name" value="YdjM-like"/>
</dbReference>
<feature type="transmembrane region" description="Helical" evidence="1">
    <location>
        <begin position="92"/>
        <end position="113"/>
    </location>
</feature>
<dbReference type="Pfam" id="PF04307">
    <property type="entry name" value="YdjM"/>
    <property type="match status" value="1"/>
</dbReference>
<gene>
    <name evidence="2" type="ORF">MUN87_15460</name>
</gene>
<name>A0ABY4GIL4_9BACI</name>
<dbReference type="PANTHER" id="PTHR35531:SF1">
    <property type="entry name" value="INNER MEMBRANE PROTEIN YBCI-RELATED"/>
    <property type="match status" value="1"/>
</dbReference>
<evidence type="ECO:0000256" key="1">
    <source>
        <dbReference type="SAM" id="Phobius"/>
    </source>
</evidence>
<evidence type="ECO:0000313" key="3">
    <source>
        <dbReference type="Proteomes" id="UP000831537"/>
    </source>
</evidence>
<keyword evidence="2" id="KW-0378">Hydrolase</keyword>
<reference evidence="2 3" key="1">
    <citation type="submission" date="2022-04" db="EMBL/GenBank/DDBJ databases">
        <title>Gracilibacillus sp. isolated from saltern.</title>
        <authorList>
            <person name="Won M."/>
            <person name="Lee C.-M."/>
            <person name="Woen H.-Y."/>
            <person name="Kwon S.-W."/>
        </authorList>
    </citation>
    <scope>NUCLEOTIDE SEQUENCE [LARGE SCALE GENOMIC DNA]</scope>
    <source>
        <strain evidence="2 3">SSPM10-3</strain>
    </source>
</reference>
<organism evidence="2 3">
    <name type="scientific">Gracilibacillus salinarum</name>
    <dbReference type="NCBI Taxonomy" id="2932255"/>
    <lineage>
        <taxon>Bacteria</taxon>
        <taxon>Bacillati</taxon>
        <taxon>Bacillota</taxon>
        <taxon>Bacilli</taxon>
        <taxon>Bacillales</taxon>
        <taxon>Bacillaceae</taxon>
        <taxon>Gracilibacillus</taxon>
    </lineage>
</organism>
<dbReference type="PANTHER" id="PTHR35531">
    <property type="entry name" value="INNER MEMBRANE PROTEIN YBCI-RELATED"/>
    <property type="match status" value="1"/>
</dbReference>
<dbReference type="RefSeq" id="WP_244741469.1">
    <property type="nucleotide sequence ID" value="NZ_CP095071.1"/>
</dbReference>
<feature type="transmembrane region" description="Helical" evidence="1">
    <location>
        <begin position="134"/>
        <end position="151"/>
    </location>
</feature>
<dbReference type="GO" id="GO:0016787">
    <property type="term" value="F:hydrolase activity"/>
    <property type="evidence" value="ECO:0007669"/>
    <property type="project" value="UniProtKB-KW"/>
</dbReference>
<protein>
    <submittedName>
        <fullName evidence="2">Metal-dependent hydrolase</fullName>
    </submittedName>
</protein>
<sequence length="160" mass="17404">MTGKTHLMGGIATATVVATYTEYDPVLFIAAGAIGGLIPDICHGGSKIGRRFPLLSKIINSIFGHRTFTHSLLFIVVMRFVLTMFITNQSIIMGVLAGMVSHFVLDAMTKNGIKLFYPVNITVRFPVTTRTGGAVEHVVLLVLTIVTIYYGKDIISTPLF</sequence>
<keyword evidence="1" id="KW-0812">Transmembrane</keyword>
<dbReference type="Proteomes" id="UP000831537">
    <property type="component" value="Chromosome"/>
</dbReference>
<proteinExistence type="predicted"/>
<keyword evidence="1" id="KW-0472">Membrane</keyword>
<dbReference type="PIRSF" id="PIRSF030780">
    <property type="entry name" value="Md_memb_hyd_prd"/>
    <property type="match status" value="1"/>
</dbReference>